<feature type="transmembrane region" description="Helical" evidence="7">
    <location>
        <begin position="354"/>
        <end position="375"/>
    </location>
</feature>
<dbReference type="PANTHER" id="PTHR30250:SF10">
    <property type="entry name" value="LIPOPOLYSACCHARIDE BIOSYNTHESIS PROTEIN WZXC"/>
    <property type="match status" value="1"/>
</dbReference>
<evidence type="ECO:0000256" key="4">
    <source>
        <dbReference type="ARBA" id="ARBA00022692"/>
    </source>
</evidence>
<dbReference type="GO" id="GO:0005886">
    <property type="term" value="C:plasma membrane"/>
    <property type="evidence" value="ECO:0007669"/>
    <property type="project" value="UniProtKB-SubCell"/>
</dbReference>
<dbReference type="AlphaFoldDB" id="A0A928UXV8"/>
<keyword evidence="9" id="KW-1185">Reference proteome</keyword>
<dbReference type="Proteomes" id="UP000616201">
    <property type="component" value="Unassembled WGS sequence"/>
</dbReference>
<dbReference type="RefSeq" id="WP_196934133.1">
    <property type="nucleotide sequence ID" value="NZ_MU158697.1"/>
</dbReference>
<feature type="transmembrane region" description="Helical" evidence="7">
    <location>
        <begin position="289"/>
        <end position="308"/>
    </location>
</feature>
<comment type="subcellular location">
    <subcellularLocation>
        <location evidence="1">Cell membrane</location>
        <topology evidence="1">Multi-pass membrane protein</topology>
    </subcellularLocation>
</comment>
<proteinExistence type="inferred from homology"/>
<feature type="transmembrane region" description="Helical" evidence="7">
    <location>
        <begin position="152"/>
        <end position="172"/>
    </location>
</feature>
<evidence type="ECO:0000256" key="1">
    <source>
        <dbReference type="ARBA" id="ARBA00004651"/>
    </source>
</evidence>
<accession>A0A928UXV8</accession>
<feature type="transmembrane region" description="Helical" evidence="7">
    <location>
        <begin position="45"/>
        <end position="69"/>
    </location>
</feature>
<evidence type="ECO:0000256" key="3">
    <source>
        <dbReference type="ARBA" id="ARBA00022475"/>
    </source>
</evidence>
<keyword evidence="6 7" id="KW-0472">Membrane</keyword>
<feature type="transmembrane region" description="Helical" evidence="7">
    <location>
        <begin position="320"/>
        <end position="342"/>
    </location>
</feature>
<sequence length="482" mass="54547">MSENSKQLTLKGLFWNAIDRFGNQAVVLIVGVFTARLLFQEDFAVISALAIFSVIATALIDSGLATSLVRSKSVTEIDYSTMFGFNLLFSLVVYFILYFSAPYIERFYGIENLALYARVLFLQIVVHALGIVQNVKILRSFQFQITARINLLSVVISGLAIIAIAVLGYGVWSLILQPVLQSLIRTILFWYWGGWIFDLKFRMESLKKHLEFSVLFMFSTMLSKIMSPLYNSVIGKNYSQTMTGAYYQANKWGETPNLLISSVIQGTTLSTLAPLHYDYPRFLNACRKTMSTLAFVLFPVSFCAIVVAEPAFVSVLGERYLSSVPFFQLLTFAGLFMSLADLNTNFLNIKGKSNYTLGLEIFKLSLAILLLFFTYDKGILIIVYGQIAVRMLFYAVITVLSGKVYGYHFFIQLKDILPSFIISLICGVIAYLPLYYGLEVNNWILFISQGFIFVVCYLAINHLIKNQIWMELIEVVKNKIAK</sequence>
<evidence type="ECO:0000313" key="9">
    <source>
        <dbReference type="Proteomes" id="UP000616201"/>
    </source>
</evidence>
<keyword evidence="4 7" id="KW-0812">Transmembrane</keyword>
<comment type="caution">
    <text evidence="8">The sequence shown here is derived from an EMBL/GenBank/DDBJ whole genome shotgun (WGS) entry which is preliminary data.</text>
</comment>
<feature type="transmembrane region" description="Helical" evidence="7">
    <location>
        <begin position="21"/>
        <end position="39"/>
    </location>
</feature>
<evidence type="ECO:0000256" key="7">
    <source>
        <dbReference type="SAM" id="Phobius"/>
    </source>
</evidence>
<evidence type="ECO:0000256" key="2">
    <source>
        <dbReference type="ARBA" id="ARBA00007430"/>
    </source>
</evidence>
<feature type="transmembrane region" description="Helical" evidence="7">
    <location>
        <begin position="113"/>
        <end position="132"/>
    </location>
</feature>
<protein>
    <recommendedName>
        <fullName evidence="10">Membrane protein involved in the export of O-antigen and teichoic acid</fullName>
    </recommendedName>
</protein>
<feature type="transmembrane region" description="Helical" evidence="7">
    <location>
        <begin position="209"/>
        <end position="230"/>
    </location>
</feature>
<dbReference type="EMBL" id="PRDK01000005">
    <property type="protein sequence ID" value="MBE8713988.1"/>
    <property type="molecule type" value="Genomic_DNA"/>
</dbReference>
<dbReference type="InterPro" id="IPR050833">
    <property type="entry name" value="Poly_Biosynth_Transport"/>
</dbReference>
<organism evidence="8 9">
    <name type="scientific">Sphingobacterium hungaricum</name>
    <dbReference type="NCBI Taxonomy" id="2082723"/>
    <lineage>
        <taxon>Bacteria</taxon>
        <taxon>Pseudomonadati</taxon>
        <taxon>Bacteroidota</taxon>
        <taxon>Sphingobacteriia</taxon>
        <taxon>Sphingobacteriales</taxon>
        <taxon>Sphingobacteriaceae</taxon>
        <taxon>Sphingobacterium</taxon>
    </lineage>
</organism>
<feature type="transmembrane region" description="Helical" evidence="7">
    <location>
        <begin position="81"/>
        <end position="101"/>
    </location>
</feature>
<dbReference type="PANTHER" id="PTHR30250">
    <property type="entry name" value="PST FAMILY PREDICTED COLANIC ACID TRANSPORTER"/>
    <property type="match status" value="1"/>
</dbReference>
<evidence type="ECO:0008006" key="10">
    <source>
        <dbReference type="Google" id="ProtNLM"/>
    </source>
</evidence>
<evidence type="ECO:0000313" key="8">
    <source>
        <dbReference type="EMBL" id="MBE8713988.1"/>
    </source>
</evidence>
<gene>
    <name evidence="8" type="ORF">C4F49_09875</name>
</gene>
<feature type="transmembrane region" description="Helical" evidence="7">
    <location>
        <begin position="381"/>
        <end position="404"/>
    </location>
</feature>
<dbReference type="CDD" id="cd13127">
    <property type="entry name" value="MATE_tuaB_like"/>
    <property type="match status" value="1"/>
</dbReference>
<comment type="similarity">
    <text evidence="2">Belongs to the polysaccharide synthase family.</text>
</comment>
<name>A0A928UXV8_9SPHI</name>
<reference evidence="8" key="1">
    <citation type="submission" date="2018-02" db="EMBL/GenBank/DDBJ databases">
        <authorList>
            <person name="Vasarhelyi B.M."/>
            <person name="Deshmukh S."/>
            <person name="Balint B."/>
            <person name="Kukolya J."/>
        </authorList>
    </citation>
    <scope>NUCLEOTIDE SEQUENCE</scope>
    <source>
        <strain evidence="8">KB22</strain>
    </source>
</reference>
<feature type="transmembrane region" description="Helical" evidence="7">
    <location>
        <begin position="442"/>
        <end position="460"/>
    </location>
</feature>
<feature type="transmembrane region" description="Helical" evidence="7">
    <location>
        <begin position="416"/>
        <end position="436"/>
    </location>
</feature>
<keyword evidence="5 7" id="KW-1133">Transmembrane helix</keyword>
<evidence type="ECO:0000256" key="5">
    <source>
        <dbReference type="ARBA" id="ARBA00022989"/>
    </source>
</evidence>
<keyword evidence="3" id="KW-1003">Cell membrane</keyword>
<evidence type="ECO:0000256" key="6">
    <source>
        <dbReference type="ARBA" id="ARBA00023136"/>
    </source>
</evidence>
<dbReference type="Pfam" id="PF13440">
    <property type="entry name" value="Polysacc_synt_3"/>
    <property type="match status" value="1"/>
</dbReference>